<evidence type="ECO:0000259" key="3">
    <source>
        <dbReference type="Pfam" id="PF10708"/>
    </source>
</evidence>
<dbReference type="RefSeq" id="WP_344813150.1">
    <property type="nucleotide sequence ID" value="NZ_BAAAYX010000013.1"/>
</dbReference>
<evidence type="ECO:0000313" key="4">
    <source>
        <dbReference type="EMBL" id="GAA3709350.1"/>
    </source>
</evidence>
<reference evidence="5" key="1">
    <citation type="journal article" date="2019" name="Int. J. Syst. Evol. Microbiol.">
        <title>The Global Catalogue of Microorganisms (GCM) 10K type strain sequencing project: providing services to taxonomists for standard genome sequencing and annotation.</title>
        <authorList>
            <consortium name="The Broad Institute Genomics Platform"/>
            <consortium name="The Broad Institute Genome Sequencing Center for Infectious Disease"/>
            <person name="Wu L."/>
            <person name="Ma J."/>
        </authorList>
    </citation>
    <scope>NUCLEOTIDE SEQUENCE [LARGE SCALE GENOMIC DNA]</scope>
    <source>
        <strain evidence="5">JCM 16548</strain>
    </source>
</reference>
<feature type="domain" description="DUF2510" evidence="3">
    <location>
        <begin position="7"/>
        <end position="43"/>
    </location>
</feature>
<keyword evidence="2" id="KW-0812">Transmembrane</keyword>
<keyword evidence="2" id="KW-0472">Membrane</keyword>
<comment type="caution">
    <text evidence="4">The sequence shown here is derived from an EMBL/GenBank/DDBJ whole genome shotgun (WGS) entry which is preliminary data.</text>
</comment>
<evidence type="ECO:0000313" key="5">
    <source>
        <dbReference type="Proteomes" id="UP001500051"/>
    </source>
</evidence>
<dbReference type="InterPro" id="IPR018929">
    <property type="entry name" value="DUF2510"/>
</dbReference>
<accession>A0ABP7DUN5</accession>
<dbReference type="Pfam" id="PF10708">
    <property type="entry name" value="DUF2510"/>
    <property type="match status" value="1"/>
</dbReference>
<name>A0ABP7DUN5_9ACTN</name>
<proteinExistence type="predicted"/>
<evidence type="ECO:0000256" key="2">
    <source>
        <dbReference type="SAM" id="Phobius"/>
    </source>
</evidence>
<sequence length="279" mass="29375">MTTTPRPGWYPDPADDAPVDEGFRWWDGTTWTDHTADHAYAPAPDGTGPVVPPRRQSRMVRAVAWTVVVALVLTTSAGALLLLWSGPASGPGREPDEAAASVGGQLDERARRASIGPVTLDLPPAPYKVSGGTHQVPGVLDVVFLAEATVHAPTDQRAGWTAMTCLASVSDRLAADFDLDEDSETTVRELADKVYGSGPTEVRDVDVSDHSVDGHGGVRVTAQVAYDIAGLPSRYDDVTAILIRLDDGSVVVAFSSVPDDASEQVRALAAGSLASLRIN</sequence>
<evidence type="ECO:0000256" key="1">
    <source>
        <dbReference type="SAM" id="MobiDB-lite"/>
    </source>
</evidence>
<gene>
    <name evidence="4" type="ORF">GCM10022204_29500</name>
</gene>
<keyword evidence="2" id="KW-1133">Transmembrane helix</keyword>
<dbReference type="EMBL" id="BAAAYX010000013">
    <property type="protein sequence ID" value="GAA3709350.1"/>
    <property type="molecule type" value="Genomic_DNA"/>
</dbReference>
<protein>
    <recommendedName>
        <fullName evidence="3">DUF2510 domain-containing protein</fullName>
    </recommendedName>
</protein>
<dbReference type="Proteomes" id="UP001500051">
    <property type="component" value="Unassembled WGS sequence"/>
</dbReference>
<keyword evidence="5" id="KW-1185">Reference proteome</keyword>
<feature type="transmembrane region" description="Helical" evidence="2">
    <location>
        <begin position="62"/>
        <end position="84"/>
    </location>
</feature>
<feature type="region of interest" description="Disordered" evidence="1">
    <location>
        <begin position="1"/>
        <end position="21"/>
    </location>
</feature>
<organism evidence="4 5">
    <name type="scientific">Microlunatus aurantiacus</name>
    <dbReference type="NCBI Taxonomy" id="446786"/>
    <lineage>
        <taxon>Bacteria</taxon>
        <taxon>Bacillati</taxon>
        <taxon>Actinomycetota</taxon>
        <taxon>Actinomycetes</taxon>
        <taxon>Propionibacteriales</taxon>
        <taxon>Propionibacteriaceae</taxon>
        <taxon>Microlunatus</taxon>
    </lineage>
</organism>